<evidence type="ECO:0008006" key="3">
    <source>
        <dbReference type="Google" id="ProtNLM"/>
    </source>
</evidence>
<dbReference type="InterPro" id="IPR052929">
    <property type="entry name" value="RNase_H-like_EbsB-rel"/>
</dbReference>
<dbReference type="Proteomes" id="UP000594261">
    <property type="component" value="Chromosome 2"/>
</dbReference>
<organism evidence="1 2">
    <name type="scientific">Quercus lobata</name>
    <name type="common">Valley oak</name>
    <dbReference type="NCBI Taxonomy" id="97700"/>
    <lineage>
        <taxon>Eukaryota</taxon>
        <taxon>Viridiplantae</taxon>
        <taxon>Streptophyta</taxon>
        <taxon>Embryophyta</taxon>
        <taxon>Tracheophyta</taxon>
        <taxon>Spermatophyta</taxon>
        <taxon>Magnoliopsida</taxon>
        <taxon>eudicotyledons</taxon>
        <taxon>Gunneridae</taxon>
        <taxon>Pentapetalae</taxon>
        <taxon>rosids</taxon>
        <taxon>fabids</taxon>
        <taxon>Fagales</taxon>
        <taxon>Fagaceae</taxon>
        <taxon>Quercus</taxon>
    </lineage>
</organism>
<accession>A0A7N2KUN3</accession>
<name>A0A7N2KUN3_QUELO</name>
<dbReference type="PANTHER" id="PTHR47074:SF48">
    <property type="entry name" value="POLYNUCLEOTIDYL TRANSFERASE, RIBONUCLEASE H-LIKE SUPERFAMILY PROTEIN"/>
    <property type="match status" value="1"/>
</dbReference>
<keyword evidence="2" id="KW-1185">Reference proteome</keyword>
<proteinExistence type="predicted"/>
<sequence>MTLYSGLLFNLECRYVVDDPQCPLCSQHEETVLHALWSCPKLAQVWNEDNQWSFKDMTFHDFPQLLLHVLNSECNVELFATQVWTVWFRRNKVRTTPPGFPLYLIAQRAYEALMEYRAAQQRTISTRSSVRLGARWSPPLDGWYKANFDAVTFQEDERAGIGVIWRDSKGLVMASASQNIQLMSSVVEMEALATI</sequence>
<dbReference type="AlphaFoldDB" id="A0A7N2KUN3"/>
<reference evidence="1" key="2">
    <citation type="submission" date="2021-01" db="UniProtKB">
        <authorList>
            <consortium name="EnsemblPlants"/>
        </authorList>
    </citation>
    <scope>IDENTIFICATION</scope>
</reference>
<dbReference type="InParanoid" id="A0A7N2KUN3"/>
<dbReference type="Gramene" id="QL02p027736:mrna">
    <property type="protein sequence ID" value="QL02p027736:mrna"/>
    <property type="gene ID" value="QL02p027736"/>
</dbReference>
<protein>
    <recommendedName>
        <fullName evidence="3">Reverse transcriptase zinc-binding domain-containing protein</fullName>
    </recommendedName>
</protein>
<evidence type="ECO:0000313" key="2">
    <source>
        <dbReference type="Proteomes" id="UP000594261"/>
    </source>
</evidence>
<dbReference type="EnsemblPlants" id="QL02p027736:mrna">
    <property type="protein sequence ID" value="QL02p027736:mrna"/>
    <property type="gene ID" value="QL02p027736"/>
</dbReference>
<evidence type="ECO:0000313" key="1">
    <source>
        <dbReference type="EnsemblPlants" id="QL02p027736:mrna"/>
    </source>
</evidence>
<dbReference type="PANTHER" id="PTHR47074">
    <property type="entry name" value="BNAC02G40300D PROTEIN"/>
    <property type="match status" value="1"/>
</dbReference>
<dbReference type="OMA" id="LECRYVV"/>
<reference evidence="2" key="1">
    <citation type="journal article" date="2016" name="G3 (Bethesda)">
        <title>First Draft Assembly and Annotation of the Genome of a California Endemic Oak Quercus lobata Nee (Fagaceae).</title>
        <authorList>
            <person name="Sork V.L."/>
            <person name="Fitz-Gibbon S.T."/>
            <person name="Puiu D."/>
            <person name="Crepeau M."/>
            <person name="Gugger P.F."/>
            <person name="Sherman R."/>
            <person name="Stevens K."/>
            <person name="Langley C.H."/>
            <person name="Pellegrini M."/>
            <person name="Salzberg S.L."/>
        </authorList>
    </citation>
    <scope>NUCLEOTIDE SEQUENCE [LARGE SCALE GENOMIC DNA]</scope>
    <source>
        <strain evidence="2">cv. SW786</strain>
    </source>
</reference>